<dbReference type="SUPFAM" id="SSF51161">
    <property type="entry name" value="Trimeric LpxA-like enzymes"/>
    <property type="match status" value="1"/>
</dbReference>
<name>A0A9D1P472_9FIRM</name>
<dbReference type="GO" id="GO:0008374">
    <property type="term" value="F:O-acyltransferase activity"/>
    <property type="evidence" value="ECO:0007669"/>
    <property type="project" value="TreeGrafter"/>
</dbReference>
<reference evidence="4" key="2">
    <citation type="journal article" date="2021" name="PeerJ">
        <title>Extensive microbial diversity within the chicken gut microbiome revealed by metagenomics and culture.</title>
        <authorList>
            <person name="Gilroy R."/>
            <person name="Ravi A."/>
            <person name="Getino M."/>
            <person name="Pursley I."/>
            <person name="Horton D.L."/>
            <person name="Alikhan N.F."/>
            <person name="Baker D."/>
            <person name="Gharbi K."/>
            <person name="Hall N."/>
            <person name="Watson M."/>
            <person name="Adriaenssens E.M."/>
            <person name="Foster-Nyarko E."/>
            <person name="Jarju S."/>
            <person name="Secka A."/>
            <person name="Antonio M."/>
            <person name="Oren A."/>
            <person name="Chaudhuri R.R."/>
            <person name="La Ragione R."/>
            <person name="Hildebrand F."/>
            <person name="Pallen M.J."/>
        </authorList>
    </citation>
    <scope>NUCLEOTIDE SEQUENCE</scope>
    <source>
        <strain evidence="4">CHK188-20938</strain>
    </source>
</reference>
<reference evidence="4" key="1">
    <citation type="submission" date="2020-10" db="EMBL/GenBank/DDBJ databases">
        <authorList>
            <person name="Gilroy R."/>
        </authorList>
    </citation>
    <scope>NUCLEOTIDE SEQUENCE</scope>
    <source>
        <strain evidence="4">CHK188-20938</strain>
    </source>
</reference>
<comment type="similarity">
    <text evidence="1">Belongs to the transferase hexapeptide repeat family.</text>
</comment>
<evidence type="ECO:0000313" key="5">
    <source>
        <dbReference type="Proteomes" id="UP000824169"/>
    </source>
</evidence>
<sequence length="194" mass="20852">MDLETYLSYLNSGRTVVGNSEIHQFMHAVSQEAIRITAEINGRYHAPAELRKLFSELIGKPVDESFGLFPPFYTDCGKNITVGKHVFINSCCQFQDQGGITIGDGSLIGHSAVITTLNHDFSEENRSSMHPAPVVIGKNVWLGARVTIVPGVTIGDGAVVGAGAVVTKDVPPRAVVAGVPARVIRMLDEQEPLL</sequence>
<organism evidence="4 5">
    <name type="scientific">Candidatus Scatomonas pullistercoris</name>
    <dbReference type="NCBI Taxonomy" id="2840920"/>
    <lineage>
        <taxon>Bacteria</taxon>
        <taxon>Bacillati</taxon>
        <taxon>Bacillota</taxon>
        <taxon>Clostridia</taxon>
        <taxon>Lachnospirales</taxon>
        <taxon>Lachnospiraceae</taxon>
        <taxon>Lachnospiraceae incertae sedis</taxon>
        <taxon>Candidatus Scatomonas</taxon>
    </lineage>
</organism>
<evidence type="ECO:0000256" key="3">
    <source>
        <dbReference type="ARBA" id="ARBA00022737"/>
    </source>
</evidence>
<dbReference type="PANTHER" id="PTHR23416:SF23">
    <property type="entry name" value="ACETYLTRANSFERASE C18B11.09C-RELATED"/>
    <property type="match status" value="1"/>
</dbReference>
<dbReference type="Proteomes" id="UP000824169">
    <property type="component" value="Unassembled WGS sequence"/>
</dbReference>
<evidence type="ECO:0000256" key="1">
    <source>
        <dbReference type="ARBA" id="ARBA00007274"/>
    </source>
</evidence>
<dbReference type="EMBL" id="DVOO01000016">
    <property type="protein sequence ID" value="HIV25399.1"/>
    <property type="molecule type" value="Genomic_DNA"/>
</dbReference>
<dbReference type="InterPro" id="IPR018357">
    <property type="entry name" value="Hexapep_transf_CS"/>
</dbReference>
<dbReference type="Gene3D" id="2.160.10.10">
    <property type="entry name" value="Hexapeptide repeat proteins"/>
    <property type="match status" value="1"/>
</dbReference>
<accession>A0A9D1P472</accession>
<evidence type="ECO:0000256" key="2">
    <source>
        <dbReference type="ARBA" id="ARBA00022679"/>
    </source>
</evidence>
<comment type="caution">
    <text evidence="4">The sequence shown here is derived from an EMBL/GenBank/DDBJ whole genome shotgun (WGS) entry which is preliminary data.</text>
</comment>
<evidence type="ECO:0000313" key="4">
    <source>
        <dbReference type="EMBL" id="HIV25399.1"/>
    </source>
</evidence>
<dbReference type="Pfam" id="PF14602">
    <property type="entry name" value="Hexapep_2"/>
    <property type="match status" value="1"/>
</dbReference>
<protein>
    <submittedName>
        <fullName evidence="4">Sugar O-acetyltransferase</fullName>
    </submittedName>
</protein>
<gene>
    <name evidence="4" type="ORF">IAB71_06375</name>
</gene>
<dbReference type="InterPro" id="IPR001451">
    <property type="entry name" value="Hexapep"/>
</dbReference>
<proteinExistence type="inferred from homology"/>
<dbReference type="InterPro" id="IPR051159">
    <property type="entry name" value="Hexapeptide_acetyltransf"/>
</dbReference>
<keyword evidence="3" id="KW-0677">Repeat</keyword>
<dbReference type="PANTHER" id="PTHR23416">
    <property type="entry name" value="SIALIC ACID SYNTHASE-RELATED"/>
    <property type="match status" value="1"/>
</dbReference>
<dbReference type="InterPro" id="IPR011004">
    <property type="entry name" value="Trimer_LpxA-like_sf"/>
</dbReference>
<dbReference type="PROSITE" id="PS00101">
    <property type="entry name" value="HEXAPEP_TRANSFERASES"/>
    <property type="match status" value="1"/>
</dbReference>
<dbReference type="AlphaFoldDB" id="A0A9D1P472"/>
<keyword evidence="2" id="KW-0808">Transferase</keyword>